<comment type="catalytic activity">
    <reaction evidence="7">
        <text>dTDP-beta-L-rhamnose + L-arginyl-[protein] = N(omega)-(alpha-L-rhamnosyl)-L-arginyl-[protein] + dTDP + H(+)</text>
        <dbReference type="Rhea" id="RHEA:66692"/>
        <dbReference type="Rhea" id="RHEA-COMP:10532"/>
        <dbReference type="Rhea" id="RHEA-COMP:17096"/>
        <dbReference type="ChEBI" id="CHEBI:15378"/>
        <dbReference type="ChEBI" id="CHEBI:29965"/>
        <dbReference type="ChEBI" id="CHEBI:57510"/>
        <dbReference type="ChEBI" id="CHEBI:58369"/>
        <dbReference type="ChEBI" id="CHEBI:167445"/>
    </reaction>
    <physiologicalReaction direction="left-to-right" evidence="7">
        <dbReference type="Rhea" id="RHEA:66693"/>
    </physiologicalReaction>
</comment>
<dbReference type="GO" id="GO:0106361">
    <property type="term" value="F:protein-arginine rhamnosyltransferase activity"/>
    <property type="evidence" value="ECO:0007669"/>
    <property type="project" value="InterPro"/>
</dbReference>
<evidence type="ECO:0000256" key="4">
    <source>
        <dbReference type="ARBA" id="ARBA00024346"/>
    </source>
</evidence>
<organism evidence="8 9">
    <name type="scientific">Ideonella alba</name>
    <dbReference type="NCBI Taxonomy" id="2824118"/>
    <lineage>
        <taxon>Bacteria</taxon>
        <taxon>Pseudomonadati</taxon>
        <taxon>Pseudomonadota</taxon>
        <taxon>Betaproteobacteria</taxon>
        <taxon>Burkholderiales</taxon>
        <taxon>Sphaerotilaceae</taxon>
        <taxon>Ideonella</taxon>
    </lineage>
</organism>
<dbReference type="Proteomes" id="UP000676246">
    <property type="component" value="Unassembled WGS sequence"/>
</dbReference>
<keyword evidence="1" id="KW-0328">Glycosyltransferase</keyword>
<accession>A0A941BGS5</accession>
<dbReference type="Pfam" id="PF10093">
    <property type="entry name" value="EarP"/>
    <property type="match status" value="1"/>
</dbReference>
<keyword evidence="9" id="KW-1185">Reference proteome</keyword>
<dbReference type="GO" id="GO:0003746">
    <property type="term" value="F:translation elongation factor activity"/>
    <property type="evidence" value="ECO:0007669"/>
    <property type="project" value="UniProtKB-KW"/>
</dbReference>
<evidence type="ECO:0000256" key="1">
    <source>
        <dbReference type="ARBA" id="ARBA00022676"/>
    </source>
</evidence>
<evidence type="ECO:0000256" key="2">
    <source>
        <dbReference type="ARBA" id="ARBA00022679"/>
    </source>
</evidence>
<reference evidence="8 9" key="1">
    <citation type="submission" date="2021-04" db="EMBL/GenBank/DDBJ databases">
        <title>The genome sequence of Ideonella sp. 3Y2.</title>
        <authorList>
            <person name="Liu Y."/>
        </authorList>
    </citation>
    <scope>NUCLEOTIDE SEQUENCE [LARGE SCALE GENOMIC DNA]</scope>
    <source>
        <strain evidence="8 9">3Y2</strain>
    </source>
</reference>
<evidence type="ECO:0000256" key="7">
    <source>
        <dbReference type="ARBA" id="ARBA00048472"/>
    </source>
</evidence>
<comment type="caution">
    <text evidence="8">The sequence shown here is derived from an EMBL/GenBank/DDBJ whole genome shotgun (WGS) entry which is preliminary data.</text>
</comment>
<dbReference type="InterPro" id="IPR016633">
    <property type="entry name" value="EarP"/>
</dbReference>
<dbReference type="RefSeq" id="WP_210855974.1">
    <property type="nucleotide sequence ID" value="NZ_JAGQDD010000016.1"/>
</dbReference>
<gene>
    <name evidence="8" type="primary">earP</name>
    <name evidence="8" type="ORF">KAK03_18135</name>
</gene>
<proteinExistence type="inferred from homology"/>
<sequence length="351" mass="38606">MAAPLWDLFCRVIDNHGDLGVCWRLAVDLAERGQRVRLWVDDAAALAWMAPQGHPGVQVLRWQEDALPTPGEVVVEAFGCDPPPAFVAAMRAEQRPPVWLNLEYLSAEPYVERSHGLRSPVMSGPGAGLDKWFFYPGFTPATGGLLREPGRIEALDTCARDAWLAAWGLQARPGERLVSLFCYAGAPVDRLLAALAGTPTLLLTTPGAATAALQGRALPPGLRSLALPWLPQTAYDQLLAVCDLNLVRGEDSFVRAQWAARPFLWQIYVQDDGVHQAKLEAFLQRLRQDQPPALAGAVAQAFRAWNGFAADGLDPLPPLADWQGLTRRWRSRLLTQVDLTTQLLAFVTERR</sequence>
<evidence type="ECO:0000256" key="5">
    <source>
        <dbReference type="ARBA" id="ARBA00024416"/>
    </source>
</evidence>
<comment type="similarity">
    <text evidence="4">Belongs to the glycosyltransferase 104 family.</text>
</comment>
<evidence type="ECO:0000256" key="3">
    <source>
        <dbReference type="ARBA" id="ARBA00024303"/>
    </source>
</evidence>
<dbReference type="EMBL" id="JAGQDD010000016">
    <property type="protein sequence ID" value="MBQ0932402.1"/>
    <property type="molecule type" value="Genomic_DNA"/>
</dbReference>
<evidence type="ECO:0000313" key="8">
    <source>
        <dbReference type="EMBL" id="MBQ0932402.1"/>
    </source>
</evidence>
<comment type="function">
    <text evidence="3">Protein-arginine rhamnosyltransferase that catalyzes the transfer of a single rhamnose to elongation factor P (EF-P) on 'Lys-32', a modification required for EF-P-dependent rescue of polyproline stalled ribosomes.</text>
</comment>
<dbReference type="PIRSF" id="PIRSF015557">
    <property type="entry name" value="UCP015557"/>
    <property type="match status" value="1"/>
</dbReference>
<evidence type="ECO:0000256" key="6">
    <source>
        <dbReference type="ARBA" id="ARBA00030025"/>
    </source>
</evidence>
<keyword evidence="8" id="KW-0251">Elongation factor</keyword>
<name>A0A941BGS5_9BURK</name>
<dbReference type="AlphaFoldDB" id="A0A941BGS5"/>
<protein>
    <recommendedName>
        <fullName evidence="5">Protein-arginine rhamnosyltransferase</fullName>
    </recommendedName>
    <alternativeName>
        <fullName evidence="6">EF-P arginine rhamnosyltransferase</fullName>
    </alternativeName>
</protein>
<evidence type="ECO:0000313" key="9">
    <source>
        <dbReference type="Proteomes" id="UP000676246"/>
    </source>
</evidence>
<keyword evidence="8" id="KW-0648">Protein biosynthesis</keyword>
<keyword evidence="2" id="KW-0808">Transferase</keyword>
<dbReference type="NCBIfam" id="TIGR03837">
    <property type="entry name" value="efp_Arg_rhamno"/>
    <property type="match status" value="1"/>
</dbReference>